<evidence type="ECO:0000259" key="2">
    <source>
        <dbReference type="SMART" id="SM00382"/>
    </source>
</evidence>
<feature type="compositionally biased region" description="Polar residues" evidence="1">
    <location>
        <begin position="189"/>
        <end position="201"/>
    </location>
</feature>
<dbReference type="InterPro" id="IPR054289">
    <property type="entry name" value="DUF7025"/>
</dbReference>
<feature type="region of interest" description="Disordered" evidence="1">
    <location>
        <begin position="846"/>
        <end position="869"/>
    </location>
</feature>
<gene>
    <name evidence="3" type="ORF">N657DRAFT_601141</name>
</gene>
<reference evidence="3" key="2">
    <citation type="submission" date="2023-05" db="EMBL/GenBank/DDBJ databases">
        <authorList>
            <consortium name="Lawrence Berkeley National Laboratory"/>
            <person name="Steindorff A."/>
            <person name="Hensen N."/>
            <person name="Bonometti L."/>
            <person name="Westerberg I."/>
            <person name="Brannstrom I.O."/>
            <person name="Guillou S."/>
            <person name="Cros-Aarteil S."/>
            <person name="Calhoun S."/>
            <person name="Haridas S."/>
            <person name="Kuo A."/>
            <person name="Mondo S."/>
            <person name="Pangilinan J."/>
            <person name="Riley R."/>
            <person name="Labutti K."/>
            <person name="Andreopoulos B."/>
            <person name="Lipzen A."/>
            <person name="Chen C."/>
            <person name="Yanf M."/>
            <person name="Daum C."/>
            <person name="Ng V."/>
            <person name="Clum A."/>
            <person name="Ohm R."/>
            <person name="Martin F."/>
            <person name="Silar P."/>
            <person name="Natvig D."/>
            <person name="Lalanne C."/>
            <person name="Gautier V."/>
            <person name="Ament-Velasquez S.L."/>
            <person name="Kruys A."/>
            <person name="Hutchinson M.I."/>
            <person name="Powell A.J."/>
            <person name="Barry K."/>
            <person name="Miller A.N."/>
            <person name="Grigoriev I.V."/>
            <person name="Debuchy R."/>
            <person name="Gladieux P."/>
            <person name="Thoren M.H."/>
            <person name="Johannesson H."/>
        </authorList>
    </citation>
    <scope>NUCLEOTIDE SEQUENCE</scope>
    <source>
        <strain evidence="3">CBS 731.68</strain>
    </source>
</reference>
<dbReference type="Pfam" id="PF22942">
    <property type="entry name" value="DUF7025"/>
    <property type="match status" value="1"/>
</dbReference>
<sequence>MAPDDNVSPEAPEPPSAAPPEESSPAGEELQEEEQWQAQRQKIPLKVDVDWLDFEHFKNRYSDEEGLAIIEVLCGHPKIAQEVAREQARRKRGKQGLKVATAVPNLKHAVDGNAYWIQRVRIQSPQIILLLSRLTGHRDGWTTDSPRTFFAPFLTFYYYLPQLKRSLELLEQRWTAEDAPGHPADALSSAGQEEVQITQQHEGTHGDGNSDSSSESDDDDIDTAANPEPVPTAPERAVSRGIVDSRTALAHLRKFVDFIERYLVPHWSRAAGTSQRKFRFNDLWMAFQPGELLHKPVSSEPGQNSDAAQRSGTKMYQTAWRLYSIVFDRIQDDKPDDIGETSTRELDIHAYYWDYDGTSYIPVIKRFSIKHYEGDKDITSLEVFPLRFAKDSEKLKDTLSKQGTMFLKAVRCKHLAYDGWTLTRGPTDDPEKPLVMEHVDSDVIIDFAEGYKSDPLAKLGPISWERGLLKFDDSDWPVGDDELTIRHWKSTANGRRLFVFVCIQERTQRAEWYCERFKNEVVQARAGLRAYEDGKPVKDLDQDERMLLPRRLVGYAFRERRFVMLDIQSLRELPASDNVFRNLRINPAHKNMVISLVKSHLDKQALQRLQPRASLNQDLVRGKGSGLVLLLHGVPGVGKTATAEAVAQAYKRPLFVITCGDLGFDPQDVESGLKNIFRLAHLWDCILLLDEADIFLSRRELKDLERNALVSVFLRVLEYYSGILFLTTNRVGDLDEAFKSRIHISLYYPPLDRDQTLSIFQVNIGKLERIVAEKQKLQAQQNPEGPTTNCPRLIIDREEILDFARRHFDRHEQYPEQRWNGRQIRNAFQIAYSLAEFEMIGQNEKARRAAQSASQVESNRATPRPRMGEGRLGALHFEMVAEAIEKFETYLFHATTMSDRDRARKTHIRHDDYVDQYIDYAAPHASRYQQVTYQKQRAAPPAGRSTRPSPGLKPPPSYRTQQEDGPRDRPAPAWQGEQPTSTPTASRYPPRHMQAGSARPEQRSPLATQRPPPPRKQPGPASNTGALPTTPSRSVGNAKTPAAVGRNDSGYGSGSGWSIATPRTTDSGLPQDWQNREGETDGNPHGDEGLLLSDGEEGDGGLYDHKTGYSDADPNGVEENGYDGDGFDGADSNRFLDDEDDAQFYGEDYRYAGEAEQVGGF</sequence>
<feature type="compositionally biased region" description="Polar residues" evidence="1">
    <location>
        <begin position="1056"/>
        <end position="1068"/>
    </location>
</feature>
<dbReference type="PANTHER" id="PTHR46411:SF3">
    <property type="entry name" value="AAA+ ATPASE DOMAIN-CONTAINING PROTEIN"/>
    <property type="match status" value="1"/>
</dbReference>
<dbReference type="Gene3D" id="3.40.50.300">
    <property type="entry name" value="P-loop containing nucleotide triphosphate hydrolases"/>
    <property type="match status" value="1"/>
</dbReference>
<dbReference type="RefSeq" id="XP_062644997.1">
    <property type="nucleotide sequence ID" value="XM_062790098.1"/>
</dbReference>
<organism evidence="3 4">
    <name type="scientific">Parathielavia appendiculata</name>
    <dbReference type="NCBI Taxonomy" id="2587402"/>
    <lineage>
        <taxon>Eukaryota</taxon>
        <taxon>Fungi</taxon>
        <taxon>Dikarya</taxon>
        <taxon>Ascomycota</taxon>
        <taxon>Pezizomycotina</taxon>
        <taxon>Sordariomycetes</taxon>
        <taxon>Sordariomycetidae</taxon>
        <taxon>Sordariales</taxon>
        <taxon>Chaetomiaceae</taxon>
        <taxon>Parathielavia</taxon>
    </lineage>
</organism>
<evidence type="ECO:0000313" key="4">
    <source>
        <dbReference type="Proteomes" id="UP001302602"/>
    </source>
</evidence>
<dbReference type="GO" id="GO:0005524">
    <property type="term" value="F:ATP binding"/>
    <property type="evidence" value="ECO:0007669"/>
    <property type="project" value="InterPro"/>
</dbReference>
<dbReference type="InterPro" id="IPR003959">
    <property type="entry name" value="ATPase_AAA_core"/>
</dbReference>
<dbReference type="InterPro" id="IPR003593">
    <property type="entry name" value="AAA+_ATPase"/>
</dbReference>
<dbReference type="InterPro" id="IPR056599">
    <property type="entry name" value="AAA_lid_fung"/>
</dbReference>
<protein>
    <recommendedName>
        <fullName evidence="2">AAA+ ATPase domain-containing protein</fullName>
    </recommendedName>
</protein>
<feature type="compositionally biased region" description="Polar residues" evidence="1">
    <location>
        <begin position="851"/>
        <end position="861"/>
    </location>
</feature>
<dbReference type="EMBL" id="MU853234">
    <property type="protein sequence ID" value="KAK4121226.1"/>
    <property type="molecule type" value="Genomic_DNA"/>
</dbReference>
<dbReference type="GO" id="GO:0016887">
    <property type="term" value="F:ATP hydrolysis activity"/>
    <property type="evidence" value="ECO:0007669"/>
    <property type="project" value="InterPro"/>
</dbReference>
<comment type="caution">
    <text evidence="3">The sequence shown here is derived from an EMBL/GenBank/DDBJ whole genome shotgun (WGS) entry which is preliminary data.</text>
</comment>
<feature type="domain" description="AAA+ ATPase" evidence="2">
    <location>
        <begin position="625"/>
        <end position="750"/>
    </location>
</feature>
<feature type="region of interest" description="Disordered" evidence="1">
    <location>
        <begin position="178"/>
        <end position="239"/>
    </location>
</feature>
<dbReference type="Proteomes" id="UP001302602">
    <property type="component" value="Unassembled WGS sequence"/>
</dbReference>
<dbReference type="Pfam" id="PF00004">
    <property type="entry name" value="AAA"/>
    <property type="match status" value="1"/>
</dbReference>
<dbReference type="Pfam" id="PF23232">
    <property type="entry name" value="AAA_lid_13"/>
    <property type="match status" value="1"/>
</dbReference>
<proteinExistence type="predicted"/>
<reference evidence="3" key="1">
    <citation type="journal article" date="2023" name="Mol. Phylogenet. Evol.">
        <title>Genome-scale phylogeny and comparative genomics of the fungal order Sordariales.</title>
        <authorList>
            <person name="Hensen N."/>
            <person name="Bonometti L."/>
            <person name="Westerberg I."/>
            <person name="Brannstrom I.O."/>
            <person name="Guillou S."/>
            <person name="Cros-Aarteil S."/>
            <person name="Calhoun S."/>
            <person name="Haridas S."/>
            <person name="Kuo A."/>
            <person name="Mondo S."/>
            <person name="Pangilinan J."/>
            <person name="Riley R."/>
            <person name="LaButti K."/>
            <person name="Andreopoulos B."/>
            <person name="Lipzen A."/>
            <person name="Chen C."/>
            <person name="Yan M."/>
            <person name="Daum C."/>
            <person name="Ng V."/>
            <person name="Clum A."/>
            <person name="Steindorff A."/>
            <person name="Ohm R.A."/>
            <person name="Martin F."/>
            <person name="Silar P."/>
            <person name="Natvig D.O."/>
            <person name="Lalanne C."/>
            <person name="Gautier V."/>
            <person name="Ament-Velasquez S.L."/>
            <person name="Kruys A."/>
            <person name="Hutchinson M.I."/>
            <person name="Powell A.J."/>
            <person name="Barry K."/>
            <person name="Miller A.N."/>
            <person name="Grigoriev I.V."/>
            <person name="Debuchy R."/>
            <person name="Gladieux P."/>
            <person name="Hiltunen Thoren M."/>
            <person name="Johannesson H."/>
        </authorList>
    </citation>
    <scope>NUCLEOTIDE SEQUENCE</scope>
    <source>
        <strain evidence="3">CBS 731.68</strain>
    </source>
</reference>
<name>A0AAN6TW23_9PEZI</name>
<feature type="compositionally biased region" description="Basic and acidic residues" evidence="1">
    <location>
        <begin position="1074"/>
        <end position="1088"/>
    </location>
</feature>
<dbReference type="InterPro" id="IPR027417">
    <property type="entry name" value="P-loop_NTPase"/>
</dbReference>
<dbReference type="PANTHER" id="PTHR46411">
    <property type="entry name" value="FAMILY ATPASE, PUTATIVE-RELATED"/>
    <property type="match status" value="1"/>
</dbReference>
<dbReference type="SUPFAM" id="SSF52540">
    <property type="entry name" value="P-loop containing nucleoside triphosphate hydrolases"/>
    <property type="match status" value="1"/>
</dbReference>
<evidence type="ECO:0000256" key="1">
    <source>
        <dbReference type="SAM" id="MobiDB-lite"/>
    </source>
</evidence>
<feature type="region of interest" description="Disordered" evidence="1">
    <location>
        <begin position="930"/>
        <end position="1136"/>
    </location>
</feature>
<feature type="region of interest" description="Disordered" evidence="1">
    <location>
        <begin position="1"/>
        <end position="39"/>
    </location>
</feature>
<keyword evidence="4" id="KW-1185">Reference proteome</keyword>
<dbReference type="AlphaFoldDB" id="A0AAN6TW23"/>
<evidence type="ECO:0000313" key="3">
    <source>
        <dbReference type="EMBL" id="KAK4121226.1"/>
    </source>
</evidence>
<dbReference type="GeneID" id="87826868"/>
<accession>A0AAN6TW23</accession>
<dbReference type="CDD" id="cd19481">
    <property type="entry name" value="RecA-like_protease"/>
    <property type="match status" value="1"/>
</dbReference>
<feature type="compositionally biased region" description="Basic and acidic residues" evidence="1">
    <location>
        <begin position="961"/>
        <end position="970"/>
    </location>
</feature>
<feature type="compositionally biased region" description="Low complexity" evidence="1">
    <location>
        <begin position="19"/>
        <end position="28"/>
    </location>
</feature>
<feature type="compositionally biased region" description="Polar residues" evidence="1">
    <location>
        <begin position="1021"/>
        <end position="1037"/>
    </location>
</feature>
<dbReference type="SMART" id="SM00382">
    <property type="entry name" value="AAA"/>
    <property type="match status" value="1"/>
</dbReference>